<dbReference type="Proteomes" id="UP000295334">
    <property type="component" value="Unassembled WGS sequence"/>
</dbReference>
<proteinExistence type="predicted"/>
<dbReference type="RefSeq" id="WP_131450125.1">
    <property type="nucleotide sequence ID" value="NZ_SJZI01000047.1"/>
</dbReference>
<protein>
    <recommendedName>
        <fullName evidence="4">Beta-lactamase-inhibitor-like PepSY-like domain-containing protein</fullName>
    </recommendedName>
</protein>
<dbReference type="OrthoDB" id="675116at2"/>
<name>A0A4R1B4V8_9BACT</name>
<keyword evidence="1" id="KW-0732">Signal</keyword>
<gene>
    <name evidence="2" type="ORF">EPD60_13880</name>
</gene>
<evidence type="ECO:0000313" key="3">
    <source>
        <dbReference type="Proteomes" id="UP000295334"/>
    </source>
</evidence>
<evidence type="ECO:0000313" key="2">
    <source>
        <dbReference type="EMBL" id="TCJ13152.1"/>
    </source>
</evidence>
<dbReference type="AlphaFoldDB" id="A0A4R1B4V8"/>
<feature type="signal peptide" evidence="1">
    <location>
        <begin position="1"/>
        <end position="21"/>
    </location>
</feature>
<sequence length="146" mass="16037">MKTILFALSIFAASICNSARAAETIENPQALAAFTAQFGKATGAQWTETGAFYQVRFTLDGVVSNAWYDAEGSLVALTRKQSVESLPASLRAALDLKQRWVSDLTELETESGITWFITLEDADHKVVLESSAGARRWVRFDQSSKL</sequence>
<feature type="chain" id="PRO_5020951311" description="Beta-lactamase-inhibitor-like PepSY-like domain-containing protein" evidence="1">
    <location>
        <begin position="22"/>
        <end position="146"/>
    </location>
</feature>
<dbReference type="EMBL" id="SJZI01000047">
    <property type="protein sequence ID" value="TCJ13152.1"/>
    <property type="molecule type" value="Genomic_DNA"/>
</dbReference>
<organism evidence="2 3">
    <name type="scientific">Flaviaesturariibacter flavus</name>
    <dbReference type="NCBI Taxonomy" id="2502780"/>
    <lineage>
        <taxon>Bacteria</taxon>
        <taxon>Pseudomonadati</taxon>
        <taxon>Bacteroidota</taxon>
        <taxon>Chitinophagia</taxon>
        <taxon>Chitinophagales</taxon>
        <taxon>Chitinophagaceae</taxon>
        <taxon>Flaviaestuariibacter</taxon>
    </lineage>
</organism>
<keyword evidence="3" id="KW-1185">Reference proteome</keyword>
<evidence type="ECO:0008006" key="4">
    <source>
        <dbReference type="Google" id="ProtNLM"/>
    </source>
</evidence>
<reference evidence="2 3" key="1">
    <citation type="submission" date="2019-03" db="EMBL/GenBank/DDBJ databases">
        <authorList>
            <person name="Kim M.K.M."/>
        </authorList>
    </citation>
    <scope>NUCLEOTIDE SEQUENCE [LARGE SCALE GENOMIC DNA]</scope>
    <source>
        <strain evidence="2 3">17J68-12</strain>
    </source>
</reference>
<comment type="caution">
    <text evidence="2">The sequence shown here is derived from an EMBL/GenBank/DDBJ whole genome shotgun (WGS) entry which is preliminary data.</text>
</comment>
<evidence type="ECO:0000256" key="1">
    <source>
        <dbReference type="SAM" id="SignalP"/>
    </source>
</evidence>
<accession>A0A4R1B4V8</accession>
<dbReference type="Gene3D" id="3.10.450.360">
    <property type="match status" value="1"/>
</dbReference>